<accession>D7LYE2</accession>
<keyword evidence="1" id="KW-0694">RNA-binding</keyword>
<organism evidence="5">
    <name type="scientific">Arabidopsis lyrata subsp. lyrata</name>
    <name type="common">Lyre-leaved rock-cress</name>
    <dbReference type="NCBI Taxonomy" id="81972"/>
    <lineage>
        <taxon>Eukaryota</taxon>
        <taxon>Viridiplantae</taxon>
        <taxon>Streptophyta</taxon>
        <taxon>Embryophyta</taxon>
        <taxon>Tracheophyta</taxon>
        <taxon>Spermatophyta</taxon>
        <taxon>Magnoliopsida</taxon>
        <taxon>eudicotyledons</taxon>
        <taxon>Gunneridae</taxon>
        <taxon>Pentapetalae</taxon>
        <taxon>rosids</taxon>
        <taxon>malvids</taxon>
        <taxon>Brassicales</taxon>
        <taxon>Brassicaceae</taxon>
        <taxon>Camelineae</taxon>
        <taxon>Arabidopsis</taxon>
    </lineage>
</organism>
<evidence type="ECO:0000256" key="1">
    <source>
        <dbReference type="PROSITE-ProRule" id="PRU00176"/>
    </source>
</evidence>
<dbReference type="Gene3D" id="3.30.70.330">
    <property type="match status" value="1"/>
</dbReference>
<dbReference type="GO" id="GO:0003723">
    <property type="term" value="F:RNA binding"/>
    <property type="evidence" value="ECO:0007669"/>
    <property type="project" value="UniProtKB-UniRule"/>
</dbReference>
<gene>
    <name evidence="4" type="ORF">ARALYDRAFT_660397</name>
</gene>
<dbReference type="STRING" id="81972.D7LYE2"/>
<dbReference type="InterPro" id="IPR000504">
    <property type="entry name" value="RRM_dom"/>
</dbReference>
<reference evidence="5" key="1">
    <citation type="journal article" date="2011" name="Nat. Genet.">
        <title>The Arabidopsis lyrata genome sequence and the basis of rapid genome size change.</title>
        <authorList>
            <person name="Hu T.T."/>
            <person name="Pattyn P."/>
            <person name="Bakker E.G."/>
            <person name="Cao J."/>
            <person name="Cheng J.-F."/>
            <person name="Clark R.M."/>
            <person name="Fahlgren N."/>
            <person name="Fawcett J.A."/>
            <person name="Grimwood J."/>
            <person name="Gundlach H."/>
            <person name="Haberer G."/>
            <person name="Hollister J.D."/>
            <person name="Ossowski S."/>
            <person name="Ottilar R.P."/>
            <person name="Salamov A.A."/>
            <person name="Schneeberger K."/>
            <person name="Spannagl M."/>
            <person name="Wang X."/>
            <person name="Yang L."/>
            <person name="Nasrallah M.E."/>
            <person name="Bergelson J."/>
            <person name="Carrington J.C."/>
            <person name="Gaut B.S."/>
            <person name="Schmutz J."/>
            <person name="Mayer K.F.X."/>
            <person name="Van de Peer Y."/>
            <person name="Grigoriev I.V."/>
            <person name="Nordborg M."/>
            <person name="Weigel D."/>
            <person name="Guo Y.-L."/>
        </authorList>
    </citation>
    <scope>NUCLEOTIDE SEQUENCE [LARGE SCALE GENOMIC DNA]</scope>
    <source>
        <strain evidence="5">cv. MN47</strain>
    </source>
</reference>
<proteinExistence type="predicted"/>
<evidence type="ECO:0000313" key="4">
    <source>
        <dbReference type="EMBL" id="EFH49468.1"/>
    </source>
</evidence>
<sequence>MERESWRKGLKRKGRERIIPKFSDAGRIIVTGYDTGLPLDDVATALKNHFSRCGMITDVSIPLDSAKNYKILQRCGYIYFVGEGAVDKALQLNGSDMGGRNVSVEAYPYDEDANDSAGAMIYGKDVADKVTELNGSHMGGHKLAVRVTAKPRIPTVHRRQHRQRPPPTLP</sequence>
<dbReference type="HOGENOM" id="CLU_134189_0_0_1"/>
<evidence type="ECO:0000259" key="3">
    <source>
        <dbReference type="PROSITE" id="PS50102"/>
    </source>
</evidence>
<feature type="compositionally biased region" description="Basic residues" evidence="2">
    <location>
        <begin position="155"/>
        <end position="164"/>
    </location>
</feature>
<dbReference type="SUPFAM" id="SSF54928">
    <property type="entry name" value="RNA-binding domain, RBD"/>
    <property type="match status" value="1"/>
</dbReference>
<feature type="non-terminal residue" evidence="4">
    <location>
        <position position="170"/>
    </location>
</feature>
<dbReference type="Pfam" id="PF00076">
    <property type="entry name" value="RRM_1"/>
    <property type="match status" value="1"/>
</dbReference>
<dbReference type="Proteomes" id="UP000008694">
    <property type="component" value="Unassembled WGS sequence"/>
</dbReference>
<dbReference type="PROSITE" id="PS50102">
    <property type="entry name" value="RRM"/>
    <property type="match status" value="1"/>
</dbReference>
<evidence type="ECO:0000256" key="2">
    <source>
        <dbReference type="SAM" id="MobiDB-lite"/>
    </source>
</evidence>
<dbReference type="SMART" id="SM00360">
    <property type="entry name" value="RRM"/>
    <property type="match status" value="1"/>
</dbReference>
<evidence type="ECO:0000313" key="5">
    <source>
        <dbReference type="Proteomes" id="UP000008694"/>
    </source>
</evidence>
<dbReference type="InterPro" id="IPR012677">
    <property type="entry name" value="Nucleotide-bd_a/b_plait_sf"/>
</dbReference>
<name>D7LYE2_ARALL</name>
<keyword evidence="5" id="KW-1185">Reference proteome</keyword>
<protein>
    <submittedName>
        <fullName evidence="4">Predicted protein</fullName>
    </submittedName>
</protein>
<feature type="domain" description="RRM" evidence="3">
    <location>
        <begin position="26"/>
        <end position="109"/>
    </location>
</feature>
<feature type="region of interest" description="Disordered" evidence="2">
    <location>
        <begin position="151"/>
        <end position="170"/>
    </location>
</feature>
<dbReference type="InterPro" id="IPR035979">
    <property type="entry name" value="RBD_domain_sf"/>
</dbReference>
<dbReference type="AlphaFoldDB" id="D7LYE2"/>
<dbReference type="EMBL" id="GL348718">
    <property type="protein sequence ID" value="EFH49468.1"/>
    <property type="molecule type" value="Genomic_DNA"/>
</dbReference>
<dbReference type="Gramene" id="Al_scaffold_0006_462">
    <property type="protein sequence ID" value="Al_scaffold_0006_462"/>
    <property type="gene ID" value="Al_scaffold_0006_462"/>
</dbReference>